<keyword evidence="13 18" id="KW-1015">Disulfide bond</keyword>
<dbReference type="InterPro" id="IPR009169">
    <property type="entry name" value="Calreticulin"/>
</dbReference>
<evidence type="ECO:0000256" key="2">
    <source>
        <dbReference type="ARBA" id="ARBA00004319"/>
    </source>
</evidence>
<keyword evidence="11" id="KW-0862">Zinc</keyword>
<keyword evidence="14 16" id="KW-0143">Chaperone</keyword>
<feature type="binding site" evidence="17">
    <location>
        <position position="110"/>
    </location>
    <ligand>
        <name>an alpha-D-glucoside</name>
        <dbReference type="ChEBI" id="CHEBI:22390"/>
    </ligand>
</feature>
<evidence type="ECO:0000256" key="6">
    <source>
        <dbReference type="ARBA" id="ARBA00022723"/>
    </source>
</evidence>
<feature type="binding site" evidence="17">
    <location>
        <position position="318"/>
    </location>
    <ligand>
        <name>an alpha-D-glucoside</name>
        <dbReference type="ChEBI" id="CHEBI:22390"/>
    </ligand>
</feature>
<feature type="compositionally biased region" description="Acidic residues" evidence="20">
    <location>
        <begin position="253"/>
        <end position="262"/>
    </location>
</feature>
<evidence type="ECO:0000256" key="9">
    <source>
        <dbReference type="ARBA" id="ARBA00022737"/>
    </source>
</evidence>
<dbReference type="SUPFAM" id="SSF63887">
    <property type="entry name" value="P-domain of calnexin/calreticulin"/>
    <property type="match status" value="1"/>
</dbReference>
<evidence type="ECO:0000256" key="5">
    <source>
        <dbReference type="ARBA" id="ARBA00015837"/>
    </source>
</evidence>
<evidence type="ECO:0000256" key="7">
    <source>
        <dbReference type="ARBA" id="ARBA00022729"/>
    </source>
</evidence>
<evidence type="ECO:0000256" key="4">
    <source>
        <dbReference type="ARBA" id="ARBA00010983"/>
    </source>
</evidence>
<dbReference type="Gene3D" id="2.10.250.10">
    <property type="entry name" value="Calreticulin/calnexin, P domain"/>
    <property type="match status" value="1"/>
</dbReference>
<evidence type="ECO:0000256" key="11">
    <source>
        <dbReference type="ARBA" id="ARBA00022833"/>
    </source>
</evidence>
<evidence type="ECO:0000256" key="10">
    <source>
        <dbReference type="ARBA" id="ARBA00022824"/>
    </source>
</evidence>
<dbReference type="PANTHER" id="PTHR11073:SF2">
    <property type="entry name" value="CALRETICULIN"/>
    <property type="match status" value="1"/>
</dbReference>
<feature type="compositionally biased region" description="Basic and acidic residues" evidence="20">
    <location>
        <begin position="270"/>
        <end position="279"/>
    </location>
</feature>
<dbReference type="InterPro" id="IPR013320">
    <property type="entry name" value="ConA-like_dom_sf"/>
</dbReference>
<feature type="signal peptide" evidence="19">
    <location>
        <begin position="1"/>
        <end position="18"/>
    </location>
</feature>
<dbReference type="PROSITE" id="PS00804">
    <property type="entry name" value="CALRETICULIN_2"/>
    <property type="match status" value="1"/>
</dbReference>
<sequence length="422" mass="48606">MHCAIVAVTALLLASALAEPAVYFKELFDDGDAWQDRWVVSKHKSDYGKFVLSAGKFYGDAEKDKGLQTSQDARFYALSAGFDSFSNKDKTLVIQFTVKHEQNIDCGGGYIKLFPKDMNQEEMHGDSQYFIMFGPDICGPGTKKVHVIFNYKGKNHLINKDIRCKDDEYTHLYTLIVRPDQTYEVKIDNKKVESGSLEEDWDILPAKKIKDPEAHKPEDWEDQSKIDDPTDVKPEDWEKPEHIPDPDAKKPEDWDDEMDGEWEPPMVENPEYKGEWKPRQIDNPKYKGVWVHPEIDNPEYAPDSNIYLSENIGVIGLDLWQVKSGTIFDSFLITDDEKYAETIGEETWGVTKEGEKKMKEAQDEEERKKRDEEMKNHPEPDDKDDGGDDDDDDDDDADKAKDDFDEPEDDDDEDDPKPKDEL</sequence>
<comment type="subcellular location">
    <subcellularLocation>
        <location evidence="1">Cell surface</location>
    </subcellularLocation>
    <subcellularLocation>
        <location evidence="15">Cytoplasmic vesicle</location>
        <location evidence="15">Secretory vesicle</location>
        <location evidence="15">Cortical granule</location>
    </subcellularLocation>
    <subcellularLocation>
        <location evidence="2 16">Endoplasmic reticulum lumen</location>
    </subcellularLocation>
    <subcellularLocation>
        <location evidence="3">Sarcoplasmic reticulum lumen</location>
    </subcellularLocation>
</comment>
<dbReference type="InterPro" id="IPR018124">
    <property type="entry name" value="Calret/calnex_CS"/>
</dbReference>
<name>A0AAJ7U0P1_PETMA</name>
<dbReference type="Proteomes" id="UP001318040">
    <property type="component" value="Chromosome 44"/>
</dbReference>
<keyword evidence="6" id="KW-0479">Metal-binding</keyword>
<keyword evidence="21" id="KW-1185">Reference proteome</keyword>
<evidence type="ECO:0000256" key="15">
    <source>
        <dbReference type="ARBA" id="ARBA00037865"/>
    </source>
</evidence>
<dbReference type="GO" id="GO:0036503">
    <property type="term" value="P:ERAD pathway"/>
    <property type="evidence" value="ECO:0007669"/>
    <property type="project" value="TreeGrafter"/>
</dbReference>
<feature type="binding site" evidence="17">
    <location>
        <position position="136"/>
    </location>
    <ligand>
        <name>an alpha-D-glucoside</name>
        <dbReference type="ChEBI" id="CHEBI:22390"/>
    </ligand>
</feature>
<dbReference type="GO" id="GO:0005509">
    <property type="term" value="F:calcium ion binding"/>
    <property type="evidence" value="ECO:0007669"/>
    <property type="project" value="InterPro"/>
</dbReference>
<protein>
    <recommendedName>
        <fullName evidence="5 16">Calreticulin</fullName>
    </recommendedName>
</protein>
<dbReference type="FunFam" id="2.10.250.10:FF:000002">
    <property type="entry name" value="Calreticulin"/>
    <property type="match status" value="1"/>
</dbReference>
<keyword evidence="7 19" id="KW-0732">Signal</keyword>
<dbReference type="GO" id="GO:0051082">
    <property type="term" value="F:unfolded protein binding"/>
    <property type="evidence" value="ECO:0007669"/>
    <property type="project" value="InterPro"/>
</dbReference>
<evidence type="ECO:0000256" key="14">
    <source>
        <dbReference type="ARBA" id="ARBA00023186"/>
    </source>
</evidence>
<evidence type="ECO:0000256" key="19">
    <source>
        <dbReference type="RuleBase" id="RU362126"/>
    </source>
</evidence>
<dbReference type="KEGG" id="pmrn:116951830"/>
<evidence type="ECO:0000256" key="1">
    <source>
        <dbReference type="ARBA" id="ARBA00004241"/>
    </source>
</evidence>
<feature type="binding site" evidence="17">
    <location>
        <position position="129"/>
    </location>
    <ligand>
        <name>an alpha-D-glucoside</name>
        <dbReference type="ChEBI" id="CHEBI:22390"/>
    </ligand>
</feature>
<keyword evidence="9" id="KW-0677">Repeat</keyword>
<organism evidence="21 22">
    <name type="scientific">Petromyzon marinus</name>
    <name type="common">Sea lamprey</name>
    <dbReference type="NCBI Taxonomy" id="7757"/>
    <lineage>
        <taxon>Eukaryota</taxon>
        <taxon>Metazoa</taxon>
        <taxon>Chordata</taxon>
        <taxon>Craniata</taxon>
        <taxon>Vertebrata</taxon>
        <taxon>Cyclostomata</taxon>
        <taxon>Hyperoartia</taxon>
        <taxon>Petromyzontiformes</taxon>
        <taxon>Petromyzontidae</taxon>
        <taxon>Petromyzon</taxon>
    </lineage>
</organism>
<feature type="compositionally biased region" description="Basic and acidic residues" evidence="20">
    <location>
        <begin position="208"/>
        <end position="252"/>
    </location>
</feature>
<dbReference type="Pfam" id="PF00262">
    <property type="entry name" value="Calreticulin"/>
    <property type="match status" value="2"/>
</dbReference>
<feature type="compositionally biased region" description="Acidic residues" evidence="20">
    <location>
        <begin position="381"/>
        <end position="415"/>
    </location>
</feature>
<evidence type="ECO:0000256" key="16">
    <source>
        <dbReference type="PIRNR" id="PIRNR002356"/>
    </source>
</evidence>
<keyword evidence="12" id="KW-0106">Calcium</keyword>
<dbReference type="AlphaFoldDB" id="A0AAJ7U0P1"/>
<keyword evidence="10 16" id="KW-0256">Endoplasmic reticulum</keyword>
<evidence type="ECO:0000256" key="13">
    <source>
        <dbReference type="ARBA" id="ARBA00023157"/>
    </source>
</evidence>
<evidence type="ECO:0000256" key="18">
    <source>
        <dbReference type="PIRSR" id="PIRSR002356-3"/>
    </source>
</evidence>
<dbReference type="GO" id="GO:0030246">
    <property type="term" value="F:carbohydrate binding"/>
    <property type="evidence" value="ECO:0007669"/>
    <property type="project" value="UniProtKB-KW"/>
</dbReference>
<dbReference type="PRINTS" id="PR00626">
    <property type="entry name" value="CALRETICULIN"/>
</dbReference>
<dbReference type="GO" id="GO:0009986">
    <property type="term" value="C:cell surface"/>
    <property type="evidence" value="ECO:0007669"/>
    <property type="project" value="UniProtKB-SubCell"/>
</dbReference>
<dbReference type="GO" id="GO:0006457">
    <property type="term" value="P:protein folding"/>
    <property type="evidence" value="ECO:0007669"/>
    <property type="project" value="InterPro"/>
</dbReference>
<dbReference type="SUPFAM" id="SSF49899">
    <property type="entry name" value="Concanavalin A-like lectins/glucanases"/>
    <property type="match status" value="1"/>
</dbReference>
<evidence type="ECO:0000313" key="21">
    <source>
        <dbReference type="Proteomes" id="UP001318040"/>
    </source>
</evidence>
<evidence type="ECO:0000313" key="22">
    <source>
        <dbReference type="RefSeq" id="XP_032826486.1"/>
    </source>
</evidence>
<dbReference type="InterPro" id="IPR009033">
    <property type="entry name" value="Calreticulin/calnexin_P_dom_sf"/>
</dbReference>
<feature type="chain" id="PRO_5042313963" description="Calreticulin" evidence="19">
    <location>
        <begin position="19"/>
        <end position="422"/>
    </location>
</feature>
<evidence type="ECO:0000256" key="20">
    <source>
        <dbReference type="SAM" id="MobiDB-lite"/>
    </source>
</evidence>
<proteinExistence type="inferred from homology"/>
<evidence type="ECO:0000256" key="8">
    <source>
        <dbReference type="ARBA" id="ARBA00022734"/>
    </source>
</evidence>
<gene>
    <name evidence="22" type="primary">LOC116951830</name>
</gene>
<reference evidence="22" key="1">
    <citation type="submission" date="2025-08" db="UniProtKB">
        <authorList>
            <consortium name="RefSeq"/>
        </authorList>
    </citation>
    <scope>IDENTIFICATION</scope>
    <source>
        <tissue evidence="22">Sperm</tissue>
    </source>
</reference>
<keyword evidence="8" id="KW-0430">Lectin</keyword>
<dbReference type="GO" id="GO:0033018">
    <property type="term" value="C:sarcoplasmic reticulum lumen"/>
    <property type="evidence" value="ECO:0007669"/>
    <property type="project" value="UniProtKB-SubCell"/>
</dbReference>
<dbReference type="GeneID" id="116951830"/>
<comment type="similarity">
    <text evidence="4 16 19">Belongs to the calreticulin family.</text>
</comment>
<feature type="binding site" evidence="17">
    <location>
        <position position="112"/>
    </location>
    <ligand>
        <name>an alpha-D-glucoside</name>
        <dbReference type="ChEBI" id="CHEBI:22390"/>
    </ligand>
</feature>
<feature type="region of interest" description="Disordered" evidence="20">
    <location>
        <begin position="344"/>
        <end position="422"/>
    </location>
</feature>
<feature type="disulfide bond" evidence="18">
    <location>
        <begin position="106"/>
        <end position="138"/>
    </location>
</feature>
<dbReference type="PANTHER" id="PTHR11073">
    <property type="entry name" value="CALRETICULIN AND CALNEXIN"/>
    <property type="match status" value="1"/>
</dbReference>
<evidence type="ECO:0000256" key="17">
    <source>
        <dbReference type="PIRSR" id="PIRSR002356-1"/>
    </source>
</evidence>
<dbReference type="RefSeq" id="XP_032826486.1">
    <property type="nucleotide sequence ID" value="XM_032970595.1"/>
</dbReference>
<dbReference type="InterPro" id="IPR001580">
    <property type="entry name" value="Calret/calnex"/>
</dbReference>
<dbReference type="FunFam" id="2.60.120.200:FF:000122">
    <property type="entry name" value="Calreticulin 3"/>
    <property type="match status" value="1"/>
</dbReference>
<dbReference type="GO" id="GO:0060473">
    <property type="term" value="C:cortical granule"/>
    <property type="evidence" value="ECO:0007669"/>
    <property type="project" value="UniProtKB-SubCell"/>
</dbReference>
<feature type="compositionally biased region" description="Basic and acidic residues" evidence="20">
    <location>
        <begin position="352"/>
        <end position="380"/>
    </location>
</feature>
<feature type="region of interest" description="Disordered" evidence="20">
    <location>
        <begin position="203"/>
        <end position="279"/>
    </location>
</feature>
<dbReference type="PIRSF" id="PIRSF002356">
    <property type="entry name" value="Calreticulin"/>
    <property type="match status" value="1"/>
</dbReference>
<dbReference type="PROSITE" id="PS00803">
    <property type="entry name" value="CALRETICULIN_1"/>
    <property type="match status" value="1"/>
</dbReference>
<dbReference type="PROSITE" id="PS00805">
    <property type="entry name" value="CALRETICULIN_REPEAT"/>
    <property type="match status" value="2"/>
</dbReference>
<dbReference type="GO" id="GO:0005789">
    <property type="term" value="C:endoplasmic reticulum membrane"/>
    <property type="evidence" value="ECO:0007669"/>
    <property type="project" value="TreeGrafter"/>
</dbReference>
<accession>A0AAJ7U0P1</accession>
<dbReference type="Gene3D" id="2.60.120.200">
    <property type="match status" value="1"/>
</dbReference>
<evidence type="ECO:0000256" key="3">
    <source>
        <dbReference type="ARBA" id="ARBA00004564"/>
    </source>
</evidence>
<evidence type="ECO:0000256" key="12">
    <source>
        <dbReference type="ARBA" id="ARBA00022837"/>
    </source>
</evidence>